<keyword evidence="4" id="KW-0411">Iron-sulfur</keyword>
<dbReference type="GO" id="GO:0046872">
    <property type="term" value="F:metal ion binding"/>
    <property type="evidence" value="ECO:0007669"/>
    <property type="project" value="UniProtKB-KW"/>
</dbReference>
<sequence length="146" mass="16284">MIGCTKLLCGTATVSAIVKYGRDSRNLPPHMLQFSSDATPIVVWNSTNRCNLSCRHCYIDAHDRTTGRMPANCLLRKRNILLNDLAQMKVPVLLFSGGEPLVRPDLFELGAYAQKQYPATFGARTRLATLPTGRREKGDYNPEQIC</sequence>
<evidence type="ECO:0000259" key="5">
    <source>
        <dbReference type="Pfam" id="PF04055"/>
    </source>
</evidence>
<dbReference type="GO" id="GO:0003824">
    <property type="term" value="F:catalytic activity"/>
    <property type="evidence" value="ECO:0007669"/>
    <property type="project" value="InterPro"/>
</dbReference>
<dbReference type="STRING" id="1123285.SAMN05660235_01948"/>
<dbReference type="SFLD" id="SFLDS00029">
    <property type="entry name" value="Radical_SAM"/>
    <property type="match status" value="1"/>
</dbReference>
<evidence type="ECO:0000256" key="3">
    <source>
        <dbReference type="ARBA" id="ARBA00023004"/>
    </source>
</evidence>
<dbReference type="GO" id="GO:0051536">
    <property type="term" value="F:iron-sulfur cluster binding"/>
    <property type="evidence" value="ECO:0007669"/>
    <property type="project" value="UniProtKB-KW"/>
</dbReference>
<dbReference type="RefSeq" id="WP_093690362.1">
    <property type="nucleotide sequence ID" value="NZ_FNBU01000014.1"/>
</dbReference>
<evidence type="ECO:0000313" key="7">
    <source>
        <dbReference type="Proteomes" id="UP000243333"/>
    </source>
</evidence>
<feature type="domain" description="Radical SAM core" evidence="5">
    <location>
        <begin position="45"/>
        <end position="131"/>
    </location>
</feature>
<accession>A0A1G7LZQ8</accession>
<keyword evidence="7" id="KW-1185">Reference proteome</keyword>
<dbReference type="CDD" id="cd01335">
    <property type="entry name" value="Radical_SAM"/>
    <property type="match status" value="1"/>
</dbReference>
<keyword evidence="3" id="KW-0408">Iron</keyword>
<dbReference type="SUPFAM" id="SSF102114">
    <property type="entry name" value="Radical SAM enzymes"/>
    <property type="match status" value="1"/>
</dbReference>
<dbReference type="AlphaFoldDB" id="A0A1G7LZQ8"/>
<name>A0A1G7LZQ8_9FIRM</name>
<dbReference type="PANTHER" id="PTHR11228">
    <property type="entry name" value="RADICAL SAM DOMAIN PROTEIN"/>
    <property type="match status" value="1"/>
</dbReference>
<evidence type="ECO:0000313" key="6">
    <source>
        <dbReference type="EMBL" id="SDF54439.1"/>
    </source>
</evidence>
<dbReference type="InterPro" id="IPR013785">
    <property type="entry name" value="Aldolase_TIM"/>
</dbReference>
<evidence type="ECO:0000256" key="1">
    <source>
        <dbReference type="ARBA" id="ARBA00022691"/>
    </source>
</evidence>
<dbReference type="InterPro" id="IPR058240">
    <property type="entry name" value="rSAM_sf"/>
</dbReference>
<keyword evidence="1" id="KW-0949">S-adenosyl-L-methionine</keyword>
<organism evidence="6 7">
    <name type="scientific">Sporolituus thermophilus DSM 23256</name>
    <dbReference type="NCBI Taxonomy" id="1123285"/>
    <lineage>
        <taxon>Bacteria</taxon>
        <taxon>Bacillati</taxon>
        <taxon>Bacillota</taxon>
        <taxon>Negativicutes</taxon>
        <taxon>Selenomonadales</taxon>
        <taxon>Sporomusaceae</taxon>
        <taxon>Sporolituus</taxon>
    </lineage>
</organism>
<keyword evidence="2" id="KW-0479">Metal-binding</keyword>
<dbReference type="Gene3D" id="3.20.20.70">
    <property type="entry name" value="Aldolase class I"/>
    <property type="match status" value="1"/>
</dbReference>
<dbReference type="PANTHER" id="PTHR11228:SF7">
    <property type="entry name" value="PQQA PEPTIDE CYCLASE"/>
    <property type="match status" value="1"/>
</dbReference>
<dbReference type="InterPro" id="IPR007197">
    <property type="entry name" value="rSAM"/>
</dbReference>
<evidence type="ECO:0000256" key="4">
    <source>
        <dbReference type="ARBA" id="ARBA00023014"/>
    </source>
</evidence>
<gene>
    <name evidence="6" type="ORF">SAMN05660235_01948</name>
</gene>
<dbReference type="InterPro" id="IPR050377">
    <property type="entry name" value="Radical_SAM_PqqE_MftC-like"/>
</dbReference>
<dbReference type="Proteomes" id="UP000243333">
    <property type="component" value="Unassembled WGS sequence"/>
</dbReference>
<dbReference type="Pfam" id="PF04055">
    <property type="entry name" value="Radical_SAM"/>
    <property type="match status" value="1"/>
</dbReference>
<reference evidence="7" key="1">
    <citation type="submission" date="2016-10" db="EMBL/GenBank/DDBJ databases">
        <authorList>
            <person name="Varghese N."/>
            <person name="Submissions S."/>
        </authorList>
    </citation>
    <scope>NUCLEOTIDE SEQUENCE [LARGE SCALE GENOMIC DNA]</scope>
    <source>
        <strain evidence="7">DSM 23256</strain>
    </source>
</reference>
<dbReference type="EMBL" id="FNBU01000014">
    <property type="protein sequence ID" value="SDF54439.1"/>
    <property type="molecule type" value="Genomic_DNA"/>
</dbReference>
<evidence type="ECO:0000256" key="2">
    <source>
        <dbReference type="ARBA" id="ARBA00022723"/>
    </source>
</evidence>
<dbReference type="OrthoDB" id="7021155at2"/>
<protein>
    <submittedName>
        <fullName evidence="6">4Fe-4S single cluster domain-containing protein</fullName>
    </submittedName>
</protein>
<proteinExistence type="predicted"/>